<feature type="compositionally biased region" description="Low complexity" evidence="1">
    <location>
        <begin position="1"/>
        <end position="65"/>
    </location>
</feature>
<keyword evidence="3" id="KW-1185">Reference proteome</keyword>
<reference evidence="2 3" key="1">
    <citation type="journal article" date="2013" name="PLoS Genet.">
        <title>The genome and development-dependent transcriptomes of Pyronema confluens: a window into fungal evolution.</title>
        <authorList>
            <person name="Traeger S."/>
            <person name="Altegoer F."/>
            <person name="Freitag M."/>
            <person name="Gabaldon T."/>
            <person name="Kempken F."/>
            <person name="Kumar A."/>
            <person name="Marcet-Houben M."/>
            <person name="Poggeler S."/>
            <person name="Stajich J.E."/>
            <person name="Nowrousian M."/>
        </authorList>
    </citation>
    <scope>NUCLEOTIDE SEQUENCE [LARGE SCALE GENOMIC DNA]</scope>
    <source>
        <strain evidence="3">CBS 100304</strain>
        <tissue evidence="2">Vegetative mycelium</tissue>
    </source>
</reference>
<protein>
    <submittedName>
        <fullName evidence="2">Uncharacterized protein</fullName>
    </submittedName>
</protein>
<proteinExistence type="predicted"/>
<dbReference type="AlphaFoldDB" id="U4L4Y2"/>
<sequence>MSDINSDTDANTNTDTNTNIGTTTNTNTITSTDTNANTETNTITETNTNTTEANTNADANTTTNTLPPMLNGAFVERDIPNGTVVNGFAMDGMTLSGVVTDGIIMNGNYSDIEDAYNHGNVTIAGVPDFETEQEMAFWIIQRSRRLLDAKCEIVRLQISRQYPHWIASIAKAHNILSEGE</sequence>
<feature type="region of interest" description="Disordered" evidence="1">
    <location>
        <begin position="1"/>
        <end position="67"/>
    </location>
</feature>
<evidence type="ECO:0000313" key="2">
    <source>
        <dbReference type="EMBL" id="CCX05105.1"/>
    </source>
</evidence>
<dbReference type="Proteomes" id="UP000018144">
    <property type="component" value="Unassembled WGS sequence"/>
</dbReference>
<accession>U4L4Y2</accession>
<gene>
    <name evidence="2" type="ORF">PCON_04692</name>
</gene>
<evidence type="ECO:0000313" key="3">
    <source>
        <dbReference type="Proteomes" id="UP000018144"/>
    </source>
</evidence>
<evidence type="ECO:0000256" key="1">
    <source>
        <dbReference type="SAM" id="MobiDB-lite"/>
    </source>
</evidence>
<dbReference type="EMBL" id="HF935234">
    <property type="protein sequence ID" value="CCX05105.1"/>
    <property type="molecule type" value="Genomic_DNA"/>
</dbReference>
<name>U4L4Y2_PYROM</name>
<dbReference type="OrthoDB" id="10483869at2759"/>
<organism evidence="2 3">
    <name type="scientific">Pyronema omphalodes (strain CBS 100304)</name>
    <name type="common">Pyronema confluens</name>
    <dbReference type="NCBI Taxonomy" id="1076935"/>
    <lineage>
        <taxon>Eukaryota</taxon>
        <taxon>Fungi</taxon>
        <taxon>Dikarya</taxon>
        <taxon>Ascomycota</taxon>
        <taxon>Pezizomycotina</taxon>
        <taxon>Pezizomycetes</taxon>
        <taxon>Pezizales</taxon>
        <taxon>Pyronemataceae</taxon>
        <taxon>Pyronema</taxon>
    </lineage>
</organism>